<protein>
    <submittedName>
        <fullName evidence="1">Uncharacterized protein</fullName>
    </submittedName>
</protein>
<dbReference type="Proteomes" id="UP000821865">
    <property type="component" value="Chromosome 5"/>
</dbReference>
<dbReference type="EMBL" id="CM023474">
    <property type="protein sequence ID" value="KAH7950523.1"/>
    <property type="molecule type" value="Genomic_DNA"/>
</dbReference>
<gene>
    <name evidence="1" type="ORF">HPB49_025061</name>
</gene>
<keyword evidence="2" id="KW-1185">Reference proteome</keyword>
<accession>A0ACB8CU11</accession>
<evidence type="ECO:0000313" key="1">
    <source>
        <dbReference type="EMBL" id="KAH7950523.1"/>
    </source>
</evidence>
<name>A0ACB8CU11_DERSI</name>
<sequence length="202" mass="23169">MAKMCAFGVAHRGWSPFCYIFDKKDLDLLEYAEDLDDYEEDAHGNERNVALGCVAVEEMVEKIREKLRTKLTGGRSFHRHLRAALYFTHASVMKSLVAKLGLGRATPPLTAENFCRYRKRRPWRSSHLVPFTANFALVLFECGRGRLYVLSILNERMVRIPGCRREFCPLEDFLRSKAVQSSQNCDPEKLCSKSWNASMGPE</sequence>
<reference evidence="1" key="1">
    <citation type="submission" date="2020-05" db="EMBL/GenBank/DDBJ databases">
        <title>Large-scale comparative analyses of tick genomes elucidate their genetic diversity and vector capacities.</title>
        <authorList>
            <person name="Jia N."/>
            <person name="Wang J."/>
            <person name="Shi W."/>
            <person name="Du L."/>
            <person name="Sun Y."/>
            <person name="Zhan W."/>
            <person name="Jiang J."/>
            <person name="Wang Q."/>
            <person name="Zhang B."/>
            <person name="Ji P."/>
            <person name="Sakyi L.B."/>
            <person name="Cui X."/>
            <person name="Yuan T."/>
            <person name="Jiang B."/>
            <person name="Yang W."/>
            <person name="Lam T.T.-Y."/>
            <person name="Chang Q."/>
            <person name="Ding S."/>
            <person name="Wang X."/>
            <person name="Zhu J."/>
            <person name="Ruan X."/>
            <person name="Zhao L."/>
            <person name="Wei J."/>
            <person name="Que T."/>
            <person name="Du C."/>
            <person name="Cheng J."/>
            <person name="Dai P."/>
            <person name="Han X."/>
            <person name="Huang E."/>
            <person name="Gao Y."/>
            <person name="Liu J."/>
            <person name="Shao H."/>
            <person name="Ye R."/>
            <person name="Li L."/>
            <person name="Wei W."/>
            <person name="Wang X."/>
            <person name="Wang C."/>
            <person name="Yang T."/>
            <person name="Huo Q."/>
            <person name="Li W."/>
            <person name="Guo W."/>
            <person name="Chen H."/>
            <person name="Zhou L."/>
            <person name="Ni X."/>
            <person name="Tian J."/>
            <person name="Zhou Y."/>
            <person name="Sheng Y."/>
            <person name="Liu T."/>
            <person name="Pan Y."/>
            <person name="Xia L."/>
            <person name="Li J."/>
            <person name="Zhao F."/>
            <person name="Cao W."/>
        </authorList>
    </citation>
    <scope>NUCLEOTIDE SEQUENCE</scope>
    <source>
        <strain evidence="1">Dsil-2018</strain>
    </source>
</reference>
<comment type="caution">
    <text evidence="1">The sequence shown here is derived from an EMBL/GenBank/DDBJ whole genome shotgun (WGS) entry which is preliminary data.</text>
</comment>
<organism evidence="1 2">
    <name type="scientific">Dermacentor silvarum</name>
    <name type="common">Tick</name>
    <dbReference type="NCBI Taxonomy" id="543639"/>
    <lineage>
        <taxon>Eukaryota</taxon>
        <taxon>Metazoa</taxon>
        <taxon>Ecdysozoa</taxon>
        <taxon>Arthropoda</taxon>
        <taxon>Chelicerata</taxon>
        <taxon>Arachnida</taxon>
        <taxon>Acari</taxon>
        <taxon>Parasitiformes</taxon>
        <taxon>Ixodida</taxon>
        <taxon>Ixodoidea</taxon>
        <taxon>Ixodidae</taxon>
        <taxon>Rhipicephalinae</taxon>
        <taxon>Dermacentor</taxon>
    </lineage>
</organism>
<proteinExistence type="predicted"/>
<evidence type="ECO:0000313" key="2">
    <source>
        <dbReference type="Proteomes" id="UP000821865"/>
    </source>
</evidence>